<accession>A0A8T0FXM7</accession>
<gene>
    <name evidence="1" type="ORF">HNY73_002349</name>
</gene>
<dbReference type="AlphaFoldDB" id="A0A8T0FXM7"/>
<dbReference type="Proteomes" id="UP000807504">
    <property type="component" value="Unassembled WGS sequence"/>
</dbReference>
<organism evidence="1 2">
    <name type="scientific">Argiope bruennichi</name>
    <name type="common">Wasp spider</name>
    <name type="synonym">Aranea bruennichi</name>
    <dbReference type="NCBI Taxonomy" id="94029"/>
    <lineage>
        <taxon>Eukaryota</taxon>
        <taxon>Metazoa</taxon>
        <taxon>Ecdysozoa</taxon>
        <taxon>Arthropoda</taxon>
        <taxon>Chelicerata</taxon>
        <taxon>Arachnida</taxon>
        <taxon>Araneae</taxon>
        <taxon>Araneomorphae</taxon>
        <taxon>Entelegynae</taxon>
        <taxon>Araneoidea</taxon>
        <taxon>Araneidae</taxon>
        <taxon>Argiope</taxon>
    </lineage>
</organism>
<evidence type="ECO:0000313" key="2">
    <source>
        <dbReference type="Proteomes" id="UP000807504"/>
    </source>
</evidence>
<evidence type="ECO:0008006" key="3">
    <source>
        <dbReference type="Google" id="ProtNLM"/>
    </source>
</evidence>
<protein>
    <recommendedName>
        <fullName evidence="3">DUF4817 domain-containing protein</fullName>
    </recommendedName>
</protein>
<dbReference type="EMBL" id="JABXBU010000002">
    <property type="protein sequence ID" value="KAF8794360.1"/>
    <property type="molecule type" value="Genomic_DNA"/>
</dbReference>
<name>A0A8T0FXM7_ARGBR</name>
<comment type="caution">
    <text evidence="1">The sequence shown here is derived from an EMBL/GenBank/DDBJ whole genome shotgun (WGS) entry which is preliminary data.</text>
</comment>
<keyword evidence="2" id="KW-1185">Reference proteome</keyword>
<reference evidence="1" key="2">
    <citation type="submission" date="2020-06" db="EMBL/GenBank/DDBJ databases">
        <authorList>
            <person name="Sheffer M."/>
        </authorList>
    </citation>
    <scope>NUCLEOTIDE SEQUENCE</scope>
</reference>
<proteinExistence type="predicted"/>
<evidence type="ECO:0000313" key="1">
    <source>
        <dbReference type="EMBL" id="KAF8794360.1"/>
    </source>
</evidence>
<reference evidence="1" key="1">
    <citation type="journal article" date="2020" name="bioRxiv">
        <title>Chromosome-level reference genome of the European wasp spider Argiope bruennichi: a resource for studies on range expansion and evolutionary adaptation.</title>
        <authorList>
            <person name="Sheffer M.M."/>
            <person name="Hoppe A."/>
            <person name="Krehenwinkel H."/>
            <person name="Uhl G."/>
            <person name="Kuss A.W."/>
            <person name="Jensen L."/>
            <person name="Jensen C."/>
            <person name="Gillespie R.G."/>
            <person name="Hoff K.J."/>
            <person name="Prost S."/>
        </authorList>
    </citation>
    <scope>NUCLEOTIDE SEQUENCE</scope>
</reference>
<sequence length="114" mass="12460">MLSLVKKDVLVKLFYKIAESSSLAFLAYRSMNGMRDGKGPMTCSALTKMMLKFEATSSLSSRPRSGRPTASATLVPTVEQNMQSMSAVSAHGVCCDREISRQTGLSYRSVWIAL</sequence>